<name>A2DS05_TRIV3</name>
<evidence type="ECO:0000259" key="2">
    <source>
        <dbReference type="Pfam" id="PF21939"/>
    </source>
</evidence>
<feature type="domain" description="Baseplate structural protein Gp10 C-terminal" evidence="2">
    <location>
        <begin position="288"/>
        <end position="429"/>
    </location>
</feature>
<dbReference type="VEuPathDB" id="TrichDB:TVAGG3_1001240"/>
<keyword evidence="4" id="KW-1185">Reference proteome</keyword>
<dbReference type="InterPro" id="IPR053827">
    <property type="entry name" value="Gp10_C"/>
</dbReference>
<dbReference type="Proteomes" id="UP000001542">
    <property type="component" value="Unassembled WGS sequence"/>
</dbReference>
<dbReference type="EMBL" id="DS113238">
    <property type="protein sequence ID" value="EAY16775.1"/>
    <property type="molecule type" value="Genomic_DNA"/>
</dbReference>
<reference evidence="3" key="2">
    <citation type="journal article" date="2007" name="Science">
        <title>Draft genome sequence of the sexually transmitted pathogen Trichomonas vaginalis.</title>
        <authorList>
            <person name="Carlton J.M."/>
            <person name="Hirt R.P."/>
            <person name="Silva J.C."/>
            <person name="Delcher A.L."/>
            <person name="Schatz M."/>
            <person name="Zhao Q."/>
            <person name="Wortman J.R."/>
            <person name="Bidwell S.L."/>
            <person name="Alsmark U.C.M."/>
            <person name="Besteiro S."/>
            <person name="Sicheritz-Ponten T."/>
            <person name="Noel C.J."/>
            <person name="Dacks J.B."/>
            <person name="Foster P.G."/>
            <person name="Simillion C."/>
            <person name="Van de Peer Y."/>
            <person name="Miranda-Saavedra D."/>
            <person name="Barton G.J."/>
            <person name="Westrop G.D."/>
            <person name="Mueller S."/>
            <person name="Dessi D."/>
            <person name="Fiori P.L."/>
            <person name="Ren Q."/>
            <person name="Paulsen I."/>
            <person name="Zhang H."/>
            <person name="Bastida-Corcuera F.D."/>
            <person name="Simoes-Barbosa A."/>
            <person name="Brown M.T."/>
            <person name="Hayes R.D."/>
            <person name="Mukherjee M."/>
            <person name="Okumura C.Y."/>
            <person name="Schneider R."/>
            <person name="Smith A.J."/>
            <person name="Vanacova S."/>
            <person name="Villalvazo M."/>
            <person name="Haas B.J."/>
            <person name="Pertea M."/>
            <person name="Feldblyum T.V."/>
            <person name="Utterback T.R."/>
            <person name="Shu C.L."/>
            <person name="Osoegawa K."/>
            <person name="de Jong P.J."/>
            <person name="Hrdy I."/>
            <person name="Horvathova L."/>
            <person name="Zubacova Z."/>
            <person name="Dolezal P."/>
            <person name="Malik S.B."/>
            <person name="Logsdon J.M. Jr."/>
            <person name="Henze K."/>
            <person name="Gupta A."/>
            <person name="Wang C.C."/>
            <person name="Dunne R.L."/>
            <person name="Upcroft J.A."/>
            <person name="Upcroft P."/>
            <person name="White O."/>
            <person name="Salzberg S.L."/>
            <person name="Tang P."/>
            <person name="Chiu C.-H."/>
            <person name="Lee Y.-S."/>
            <person name="Embley T.M."/>
            <person name="Coombs G.H."/>
            <person name="Mottram J.C."/>
            <person name="Tachezy J."/>
            <person name="Fraser-Liggett C.M."/>
            <person name="Johnson P.J."/>
        </authorList>
    </citation>
    <scope>NUCLEOTIDE SEQUENCE [LARGE SCALE GENOMIC DNA]</scope>
    <source>
        <strain evidence="3">G3</strain>
    </source>
</reference>
<evidence type="ECO:0000256" key="1">
    <source>
        <dbReference type="SAM" id="MobiDB-lite"/>
    </source>
</evidence>
<dbReference type="VEuPathDB" id="TrichDB:TVAG_447340"/>
<gene>
    <name evidence="3" type="ORF">TVAG_447340</name>
</gene>
<dbReference type="Pfam" id="PF21939">
    <property type="entry name" value="Gp10_C"/>
    <property type="match status" value="1"/>
</dbReference>
<proteinExistence type="predicted"/>
<protein>
    <recommendedName>
        <fullName evidence="2">Baseplate structural protein Gp10 C-terminal domain-containing protein</fullName>
    </recommendedName>
</protein>
<dbReference type="AlphaFoldDB" id="A2DS05"/>
<evidence type="ECO:0000313" key="3">
    <source>
        <dbReference type="EMBL" id="EAY16775.1"/>
    </source>
</evidence>
<dbReference type="PANTHER" id="PTHR19051:SF32">
    <property type="entry name" value="KERATIN-ASSOCIATED PROTEIN 13-3"/>
    <property type="match status" value="1"/>
</dbReference>
<feature type="region of interest" description="Disordered" evidence="1">
    <location>
        <begin position="338"/>
        <end position="360"/>
    </location>
</feature>
<dbReference type="InParanoid" id="A2DS05"/>
<sequence length="430" mass="49451">MIKQQQLKAQTITYATYAYNSKTAEQTQRLKYGDLEIVLKNDHFEFVCKGGAVISNIKEILFMNSKIKGITDDITSIPPEEQRYYALNAFPKVLKIGRFNLNEEFIKGFLNDIMKKANLVYVDEKDNEIKERVDSELMKKANLVYVDEKDNEIKEMVEWYHEWTSKILKTKADTGWVSGCLDLKADKTYVNDELEKKADKNHTHEFFTTVGIESIEGTVEEPDGDVLYWKPPNFPQGLTSDDDITTMRNIRCKDVYVMKDEHNIKFTAQDLYDKKADKTELQTLKTEILQTLYPIGSIYTSMNSTNPATVLGFGEWKQIIDKFLYCARYSKTAGGSKKIKEANLPPHTHTGTTNFSGDHSHSLRDHPLYNSEYYAGNDVLSPDYNHSAKKTFRPTEPGGNHVHTFTTNPTGLGKDYMPPFMTIFAWYRVY</sequence>
<accession>A2DS05</accession>
<evidence type="ECO:0000313" key="4">
    <source>
        <dbReference type="Proteomes" id="UP000001542"/>
    </source>
</evidence>
<dbReference type="PANTHER" id="PTHR19051">
    <property type="entry name" value="KERATIN-ASSOCIATED PROTEIN"/>
    <property type="match status" value="1"/>
</dbReference>
<organism evidence="3 4">
    <name type="scientific">Trichomonas vaginalis (strain ATCC PRA-98 / G3)</name>
    <dbReference type="NCBI Taxonomy" id="412133"/>
    <lineage>
        <taxon>Eukaryota</taxon>
        <taxon>Metamonada</taxon>
        <taxon>Parabasalia</taxon>
        <taxon>Trichomonadida</taxon>
        <taxon>Trichomonadidae</taxon>
        <taxon>Trichomonas</taxon>
    </lineage>
</organism>
<dbReference type="OrthoDB" id="10670529at2759"/>
<reference evidence="3" key="1">
    <citation type="submission" date="2006-10" db="EMBL/GenBank/DDBJ databases">
        <authorList>
            <person name="Amadeo P."/>
            <person name="Zhao Q."/>
            <person name="Wortman J."/>
            <person name="Fraser-Liggett C."/>
            <person name="Carlton J."/>
        </authorList>
    </citation>
    <scope>NUCLEOTIDE SEQUENCE</scope>
    <source>
        <strain evidence="3">G3</strain>
    </source>
</reference>